<comment type="caution">
    <text evidence="3">The sequence shown here is derived from an EMBL/GenBank/DDBJ whole genome shotgun (WGS) entry which is preliminary data.</text>
</comment>
<sequence>MGSRKEVASPSSSSSSSGSQDMAISGLCEKQQQEMENLTLTTEPFKVLKFFILAVVQHVKQSVAYLLAKGGWVMLLSVVAVALVFVLMAIDGPHEKHVQELHQYFLFGLWWIALGIASSIGLGSGLHTFVLYLGPHIALFTIKAMQCGRVDIKSAPYDTIRLKSGPSWLDKDCSEFGPPVFSSLHALRVPLSSILPQVQVEAVLWGIGTALGELPPYFISKAASLSGSKSDAIEELDASLPEDDGVVSTHLKQIKRWFLSHSQHLNFFTILVLASVPNPLFDLAGIMCGQFGIPFWKFFLATFIGKAIIKTHIQTVFIISVCNNQLLDWIENELIWVLSLIPGFASVLPNLISKLHAMRDKYLAPSPPVPSNMKVKKWDLSFASIWNTVVWLMLINFFFKIVTATAQNFLKKQQEKELLALKDKLSESTLSNDKSDQVVQ</sequence>
<feature type="transmembrane region" description="Helical" evidence="2">
    <location>
        <begin position="334"/>
        <end position="352"/>
    </location>
</feature>
<name>A0AA39A3J7_VITRO</name>
<feature type="transmembrane region" description="Helical" evidence="2">
    <location>
        <begin position="110"/>
        <end position="133"/>
    </location>
</feature>
<keyword evidence="2" id="KW-1133">Transmembrane helix</keyword>
<feature type="compositionally biased region" description="Low complexity" evidence="1">
    <location>
        <begin position="9"/>
        <end position="19"/>
    </location>
</feature>
<organism evidence="3 4">
    <name type="scientific">Vitis rotundifolia</name>
    <name type="common">Muscadine grape</name>
    <dbReference type="NCBI Taxonomy" id="103349"/>
    <lineage>
        <taxon>Eukaryota</taxon>
        <taxon>Viridiplantae</taxon>
        <taxon>Streptophyta</taxon>
        <taxon>Embryophyta</taxon>
        <taxon>Tracheophyta</taxon>
        <taxon>Spermatophyta</taxon>
        <taxon>Magnoliopsida</taxon>
        <taxon>eudicotyledons</taxon>
        <taxon>Gunneridae</taxon>
        <taxon>Pentapetalae</taxon>
        <taxon>rosids</taxon>
        <taxon>Vitales</taxon>
        <taxon>Vitaceae</taxon>
        <taxon>Viteae</taxon>
        <taxon>Vitis</taxon>
    </lineage>
</organism>
<feature type="transmembrane region" description="Helical" evidence="2">
    <location>
        <begin position="380"/>
        <end position="399"/>
    </location>
</feature>
<proteinExistence type="predicted"/>
<evidence type="ECO:0000256" key="1">
    <source>
        <dbReference type="SAM" id="MobiDB-lite"/>
    </source>
</evidence>
<evidence type="ECO:0008006" key="5">
    <source>
        <dbReference type="Google" id="ProtNLM"/>
    </source>
</evidence>
<keyword evidence="4" id="KW-1185">Reference proteome</keyword>
<dbReference type="AlphaFoldDB" id="A0AA39A3J7"/>
<dbReference type="EMBL" id="JARBHA010000005">
    <property type="protein sequence ID" value="KAJ9700320.1"/>
    <property type="molecule type" value="Genomic_DNA"/>
</dbReference>
<keyword evidence="2" id="KW-0472">Membrane</keyword>
<feature type="transmembrane region" description="Helical" evidence="2">
    <location>
        <begin position="265"/>
        <end position="293"/>
    </location>
</feature>
<gene>
    <name evidence="3" type="ORF">PVL29_005894</name>
</gene>
<evidence type="ECO:0000256" key="2">
    <source>
        <dbReference type="SAM" id="Phobius"/>
    </source>
</evidence>
<feature type="region of interest" description="Disordered" evidence="1">
    <location>
        <begin position="1"/>
        <end position="21"/>
    </location>
</feature>
<feature type="transmembrane region" description="Helical" evidence="2">
    <location>
        <begin position="70"/>
        <end position="90"/>
    </location>
</feature>
<protein>
    <recommendedName>
        <fullName evidence="5">Vacuole membrane protein KMS1</fullName>
    </recommendedName>
</protein>
<dbReference type="Proteomes" id="UP001168098">
    <property type="component" value="Unassembled WGS sequence"/>
</dbReference>
<evidence type="ECO:0000313" key="4">
    <source>
        <dbReference type="Proteomes" id="UP001168098"/>
    </source>
</evidence>
<accession>A0AA39A3J7</accession>
<keyword evidence="2" id="KW-0812">Transmembrane</keyword>
<reference evidence="3 4" key="1">
    <citation type="journal article" date="2023" name="BMC Biotechnol.">
        <title>Vitis rotundifolia cv Carlos genome sequencing.</title>
        <authorList>
            <person name="Huff M."/>
            <person name="Hulse-Kemp A."/>
            <person name="Scheffler B."/>
            <person name="Youngblood R."/>
            <person name="Simpson S."/>
            <person name="Babiker E."/>
            <person name="Staton M."/>
        </authorList>
    </citation>
    <scope>NUCLEOTIDE SEQUENCE [LARGE SCALE GENOMIC DNA]</scope>
    <source>
        <tissue evidence="3">Leaf</tissue>
    </source>
</reference>
<evidence type="ECO:0000313" key="3">
    <source>
        <dbReference type="EMBL" id="KAJ9700320.1"/>
    </source>
</evidence>